<dbReference type="InterPro" id="IPR004323">
    <property type="entry name" value="Ion_tolerance_CutA"/>
</dbReference>
<proteinExistence type="inferred from homology"/>
<protein>
    <submittedName>
        <fullName evidence="2">CutA1 divalent ion tolerance protein</fullName>
    </submittedName>
</protein>
<evidence type="ECO:0000313" key="3">
    <source>
        <dbReference type="Proteomes" id="UP000076962"/>
    </source>
</evidence>
<name>A0A176S6A7_9GAMM</name>
<organism evidence="2 3">
    <name type="scientific">Candidatus Thiomargarita nelsonii</name>
    <dbReference type="NCBI Taxonomy" id="1003181"/>
    <lineage>
        <taxon>Bacteria</taxon>
        <taxon>Pseudomonadati</taxon>
        <taxon>Pseudomonadota</taxon>
        <taxon>Gammaproteobacteria</taxon>
        <taxon>Thiotrichales</taxon>
        <taxon>Thiotrichaceae</taxon>
        <taxon>Thiomargarita</taxon>
    </lineage>
</organism>
<dbReference type="PANTHER" id="PTHR23419:SF8">
    <property type="entry name" value="FI09726P"/>
    <property type="match status" value="1"/>
</dbReference>
<dbReference type="AlphaFoldDB" id="A0A176S6A7"/>
<dbReference type="Proteomes" id="UP000076962">
    <property type="component" value="Unassembled WGS sequence"/>
</dbReference>
<dbReference type="PANTHER" id="PTHR23419">
    <property type="entry name" value="DIVALENT CATION TOLERANCE CUTA-RELATED"/>
    <property type="match status" value="1"/>
</dbReference>
<gene>
    <name evidence="2" type="ORF">THIOM_000600</name>
</gene>
<reference evidence="2 3" key="1">
    <citation type="submission" date="2016-05" db="EMBL/GenBank/DDBJ databases">
        <title>Single-cell genome of chain-forming Candidatus Thiomargarita nelsonii and comparison to other large sulfur-oxidizing bacteria.</title>
        <authorList>
            <person name="Winkel M."/>
            <person name="Salman V."/>
            <person name="Woyke T."/>
            <person name="Schulz-Vogt H."/>
            <person name="Richter M."/>
            <person name="Flood B."/>
            <person name="Bailey J."/>
            <person name="Amann R."/>
            <person name="Mussmann M."/>
        </authorList>
    </citation>
    <scope>NUCLEOTIDE SEQUENCE [LARGE SCALE GENOMIC DNA]</scope>
    <source>
        <strain evidence="2 3">THI036</strain>
    </source>
</reference>
<evidence type="ECO:0000313" key="2">
    <source>
        <dbReference type="EMBL" id="OAD23565.1"/>
    </source>
</evidence>
<evidence type="ECO:0000256" key="1">
    <source>
        <dbReference type="ARBA" id="ARBA00010169"/>
    </source>
</evidence>
<sequence>MENKKYYQLLITTCPDAAVADKLAHTLLENHLAACVNILPNIQSVYEWKGEIVSDAEVLLFIKTRREHYAAIEQVLLKQHPYEVPELIALPIETGLPSYLAWLDRIVSQ</sequence>
<dbReference type="GO" id="GO:0005507">
    <property type="term" value="F:copper ion binding"/>
    <property type="evidence" value="ECO:0007669"/>
    <property type="project" value="TreeGrafter"/>
</dbReference>
<dbReference type="SUPFAM" id="SSF54913">
    <property type="entry name" value="GlnB-like"/>
    <property type="match status" value="1"/>
</dbReference>
<comment type="caution">
    <text evidence="2">The sequence shown here is derived from an EMBL/GenBank/DDBJ whole genome shotgun (WGS) entry which is preliminary data.</text>
</comment>
<comment type="similarity">
    <text evidence="1">Belongs to the CutA family.</text>
</comment>
<dbReference type="GO" id="GO:0010038">
    <property type="term" value="P:response to metal ion"/>
    <property type="evidence" value="ECO:0007669"/>
    <property type="project" value="InterPro"/>
</dbReference>
<dbReference type="EMBL" id="LUTY01000292">
    <property type="protein sequence ID" value="OAD23565.1"/>
    <property type="molecule type" value="Genomic_DNA"/>
</dbReference>
<dbReference type="Gene3D" id="3.30.70.120">
    <property type="match status" value="1"/>
</dbReference>
<dbReference type="Pfam" id="PF03091">
    <property type="entry name" value="CutA1"/>
    <property type="match status" value="1"/>
</dbReference>
<dbReference type="InterPro" id="IPR011322">
    <property type="entry name" value="N-reg_PII-like_a/b"/>
</dbReference>
<keyword evidence="3" id="KW-1185">Reference proteome</keyword>
<accession>A0A176S6A7</accession>
<dbReference type="InterPro" id="IPR015867">
    <property type="entry name" value="N-reg_PII/ATP_PRibTrfase_C"/>
</dbReference>